<dbReference type="EMBL" id="JAODUP010000148">
    <property type="protein sequence ID" value="KAK2159658.1"/>
    <property type="molecule type" value="Genomic_DNA"/>
</dbReference>
<proteinExistence type="predicted"/>
<dbReference type="InterPro" id="IPR006201">
    <property type="entry name" value="Neur_channel"/>
</dbReference>
<dbReference type="Pfam" id="PF02931">
    <property type="entry name" value="Neur_chan_LBD"/>
    <property type="match status" value="1"/>
</dbReference>
<evidence type="ECO:0000313" key="5">
    <source>
        <dbReference type="Proteomes" id="UP001208570"/>
    </source>
</evidence>
<dbReference type="PANTHER" id="PTHR18945">
    <property type="entry name" value="NEUROTRANSMITTER GATED ION CHANNEL"/>
    <property type="match status" value="1"/>
</dbReference>
<organism evidence="4 5">
    <name type="scientific">Paralvinella palmiformis</name>
    <dbReference type="NCBI Taxonomy" id="53620"/>
    <lineage>
        <taxon>Eukaryota</taxon>
        <taxon>Metazoa</taxon>
        <taxon>Spiralia</taxon>
        <taxon>Lophotrochozoa</taxon>
        <taxon>Annelida</taxon>
        <taxon>Polychaeta</taxon>
        <taxon>Sedentaria</taxon>
        <taxon>Canalipalpata</taxon>
        <taxon>Terebellida</taxon>
        <taxon>Terebelliformia</taxon>
        <taxon>Alvinellidae</taxon>
        <taxon>Paralvinella</taxon>
    </lineage>
</organism>
<keyword evidence="5" id="KW-1185">Reference proteome</keyword>
<dbReference type="InterPro" id="IPR036734">
    <property type="entry name" value="Neur_chan_lig-bd_sf"/>
</dbReference>
<reference evidence="4" key="1">
    <citation type="journal article" date="2023" name="Mol. Biol. Evol.">
        <title>Third-Generation Sequencing Reveals the Adaptive Role of the Epigenome in Three Deep-Sea Polychaetes.</title>
        <authorList>
            <person name="Perez M."/>
            <person name="Aroh O."/>
            <person name="Sun Y."/>
            <person name="Lan Y."/>
            <person name="Juniper S.K."/>
            <person name="Young C.R."/>
            <person name="Angers B."/>
            <person name="Qian P.Y."/>
        </authorList>
    </citation>
    <scope>NUCLEOTIDE SEQUENCE</scope>
    <source>
        <strain evidence="4">P08H-3</strain>
    </source>
</reference>
<feature type="transmembrane region" description="Helical" evidence="2">
    <location>
        <begin position="242"/>
        <end position="264"/>
    </location>
</feature>
<dbReference type="Gene3D" id="2.70.170.10">
    <property type="entry name" value="Neurotransmitter-gated ion-channel ligand-binding domain"/>
    <property type="match status" value="1"/>
</dbReference>
<evidence type="ECO:0000256" key="1">
    <source>
        <dbReference type="SAM" id="MobiDB-lite"/>
    </source>
</evidence>
<feature type="region of interest" description="Disordered" evidence="1">
    <location>
        <begin position="54"/>
        <end position="73"/>
    </location>
</feature>
<evidence type="ECO:0000256" key="2">
    <source>
        <dbReference type="SAM" id="Phobius"/>
    </source>
</evidence>
<keyword evidence="2" id="KW-0472">Membrane</keyword>
<protein>
    <recommendedName>
        <fullName evidence="3">Neurotransmitter-gated ion-channel ligand-binding domain-containing protein</fullName>
    </recommendedName>
</protein>
<dbReference type="InterPro" id="IPR006202">
    <property type="entry name" value="Neur_chan_lig-bd"/>
</dbReference>
<dbReference type="GO" id="GO:0004888">
    <property type="term" value="F:transmembrane signaling receptor activity"/>
    <property type="evidence" value="ECO:0007669"/>
    <property type="project" value="InterPro"/>
</dbReference>
<dbReference type="AlphaFoldDB" id="A0AAD9JWC0"/>
<dbReference type="GO" id="GO:0005230">
    <property type="term" value="F:extracellular ligand-gated monoatomic ion channel activity"/>
    <property type="evidence" value="ECO:0007669"/>
    <property type="project" value="InterPro"/>
</dbReference>
<keyword evidence="2" id="KW-0812">Transmembrane</keyword>
<feature type="domain" description="Neurotransmitter-gated ion-channel ligand-binding" evidence="3">
    <location>
        <begin position="77"/>
        <end position="249"/>
    </location>
</feature>
<feature type="non-terminal residue" evidence="4">
    <location>
        <position position="1"/>
    </location>
</feature>
<feature type="region of interest" description="Disordered" evidence="1">
    <location>
        <begin position="344"/>
        <end position="365"/>
    </location>
</feature>
<gene>
    <name evidence="4" type="ORF">LSH36_148g00003</name>
</gene>
<feature type="transmembrane region" description="Helical" evidence="2">
    <location>
        <begin position="279"/>
        <end position="306"/>
    </location>
</feature>
<keyword evidence="2" id="KW-1133">Transmembrane helix</keyword>
<dbReference type="GO" id="GO:0016020">
    <property type="term" value="C:membrane"/>
    <property type="evidence" value="ECO:0007669"/>
    <property type="project" value="InterPro"/>
</dbReference>
<name>A0AAD9JWC0_9ANNE</name>
<dbReference type="Proteomes" id="UP001208570">
    <property type="component" value="Unassembled WGS sequence"/>
</dbReference>
<dbReference type="FunFam" id="2.70.170.10:FF:000053">
    <property type="entry name" value="Predicted protein"/>
    <property type="match status" value="1"/>
</dbReference>
<comment type="caution">
    <text evidence="4">The sequence shown here is derived from an EMBL/GenBank/DDBJ whole genome shotgun (WGS) entry which is preliminary data.</text>
</comment>
<accession>A0AAD9JWC0</accession>
<sequence length="377" mass="43952">INWRNIRSEQTMAVLPDQASSDITRLIEAIRSLDQALRKRQPSAPKLIRRKTTLHNGVNTGPNMGDATETGGEFRPGQVTVEVRIVFLKIGEIDTQKEKYTADVFLHAKWREPKLDGQEHKSEDIDWDRQWTPKLYIDNVLGEPKESIWYVLCYDDDDRCTVYEKHRLSGSFSEFLELNQFPFDTQDLAITVTSERSVDEIDLVEDQNELCGVNVQSFKDEQEWRLHHHVETWTKSTTKDKYILITMSILCSVCAWHAILPIIIKSKDESTARYADTIVLIAMGSIFTGFHLIFILWVLIMVCWYIREKFLKPMYFLLFQNRMKRQTLGQKEEDHENRQRMLETITDGSKKDRNKSHSSSRITPYGGVVLNDMETLE</sequence>
<evidence type="ECO:0000313" key="4">
    <source>
        <dbReference type="EMBL" id="KAK2159658.1"/>
    </source>
</evidence>
<dbReference type="SUPFAM" id="SSF63712">
    <property type="entry name" value="Nicotinic receptor ligand binding domain-like"/>
    <property type="match status" value="1"/>
</dbReference>
<evidence type="ECO:0000259" key="3">
    <source>
        <dbReference type="Pfam" id="PF02931"/>
    </source>
</evidence>